<dbReference type="PANTHER" id="PTHR24023:SF1082">
    <property type="entry name" value="COLLAGEN TRIPLE HELIX REPEAT"/>
    <property type="match status" value="1"/>
</dbReference>
<proteinExistence type="predicted"/>
<dbReference type="Gene3D" id="2.60.120.220">
    <property type="entry name" value="Satellite virus coat domain"/>
    <property type="match status" value="1"/>
</dbReference>
<feature type="compositionally biased region" description="Low complexity" evidence="1">
    <location>
        <begin position="98"/>
        <end position="149"/>
    </location>
</feature>
<dbReference type="STRING" id="553973.CLOHYLEM_05624"/>
<protein>
    <recommendedName>
        <fullName evidence="4">Collagen triple helix repeat protein</fullName>
    </recommendedName>
</protein>
<feature type="compositionally biased region" description="Basic and acidic residues" evidence="1">
    <location>
        <begin position="178"/>
        <end position="188"/>
    </location>
</feature>
<dbReference type="GO" id="GO:0031012">
    <property type="term" value="C:extracellular matrix"/>
    <property type="evidence" value="ECO:0007669"/>
    <property type="project" value="TreeGrafter"/>
</dbReference>
<dbReference type="EMBL" id="ABYI02000020">
    <property type="protein sequence ID" value="EEG74358.1"/>
    <property type="molecule type" value="Genomic_DNA"/>
</dbReference>
<dbReference type="GO" id="GO:0005615">
    <property type="term" value="C:extracellular space"/>
    <property type="evidence" value="ECO:0007669"/>
    <property type="project" value="TreeGrafter"/>
</dbReference>
<dbReference type="Proteomes" id="UP000004893">
    <property type="component" value="Unassembled WGS sequence"/>
</dbReference>
<evidence type="ECO:0008006" key="4">
    <source>
        <dbReference type="Google" id="ProtNLM"/>
    </source>
</evidence>
<dbReference type="HOGENOM" id="CLU_072521_0_0_9"/>
<evidence type="ECO:0000313" key="3">
    <source>
        <dbReference type="Proteomes" id="UP000004893"/>
    </source>
</evidence>
<reference evidence="2" key="1">
    <citation type="submission" date="2009-02" db="EMBL/GenBank/DDBJ databases">
        <authorList>
            <person name="Fulton L."/>
            <person name="Clifton S."/>
            <person name="Fulton B."/>
            <person name="Xu J."/>
            <person name="Minx P."/>
            <person name="Pepin K.H."/>
            <person name="Johnson M."/>
            <person name="Bhonagiri V."/>
            <person name="Nash W.E."/>
            <person name="Mardis E.R."/>
            <person name="Wilson R.K."/>
        </authorList>
    </citation>
    <scope>NUCLEOTIDE SEQUENCE [LARGE SCALE GENOMIC DNA]</scope>
    <source>
        <strain evidence="2">DSM 15053</strain>
    </source>
</reference>
<evidence type="ECO:0000256" key="1">
    <source>
        <dbReference type="SAM" id="MobiDB-lite"/>
    </source>
</evidence>
<name>C0C0M1_9FIRM</name>
<keyword evidence="3" id="KW-1185">Reference proteome</keyword>
<dbReference type="eggNOG" id="COG3266">
    <property type="taxonomic scope" value="Bacteria"/>
</dbReference>
<feature type="region of interest" description="Disordered" evidence="1">
    <location>
        <begin position="73"/>
        <end position="201"/>
    </location>
</feature>
<comment type="caution">
    <text evidence="2">The sequence shown here is derived from an EMBL/GenBank/DDBJ whole genome shotgun (WGS) entry which is preliminary data.</text>
</comment>
<accession>C0C0M1</accession>
<evidence type="ECO:0000313" key="2">
    <source>
        <dbReference type="EMBL" id="EEG74358.1"/>
    </source>
</evidence>
<sequence length="313" mass="31600">MSLFVPHAAAKIQQTDNKEEQKMEENTSFIPEIYIGENGNWFINNYDTGVKARGDDGITPHIGASGNWYIGEADTGVPATGPKGEKGEAGPMGPQGLTGVTGPQGATGPQGLTGPQGPTGATGPQGATGPKGDTGAAGPQGPTGATGPKGDPGAAGPQGPKGDKGDAGTAGEQGPQGEKGEKGDKGDRGPVGPAGPVNMANNLETTEEGYALDARQGKVLLDTVNSALNDHIIKRTVGNRINVSAGQQSYTYINFAIPEGYSVLSVSAYAAHAATLCGAAVMSEGRIIIPFSSTAANTPETFTADVVLIKTMN</sequence>
<dbReference type="AlphaFoldDB" id="C0C0M1"/>
<dbReference type="InterPro" id="IPR050149">
    <property type="entry name" value="Collagen_superfamily"/>
</dbReference>
<organism evidence="2 3">
    <name type="scientific">[Clostridium] hylemonae DSM 15053</name>
    <dbReference type="NCBI Taxonomy" id="553973"/>
    <lineage>
        <taxon>Bacteria</taxon>
        <taxon>Bacillati</taxon>
        <taxon>Bacillota</taxon>
        <taxon>Clostridia</taxon>
        <taxon>Lachnospirales</taxon>
        <taxon>Lachnospiraceae</taxon>
    </lineage>
</organism>
<gene>
    <name evidence="2" type="ORF">CLOHYLEM_05624</name>
</gene>
<reference evidence="2" key="2">
    <citation type="submission" date="2013-06" db="EMBL/GenBank/DDBJ databases">
        <title>Draft genome sequence of Clostridium hylemonae (DSM 15053).</title>
        <authorList>
            <person name="Sudarsanam P."/>
            <person name="Ley R."/>
            <person name="Guruge J."/>
            <person name="Turnbaugh P.J."/>
            <person name="Mahowald M."/>
            <person name="Liep D."/>
            <person name="Gordon J."/>
        </authorList>
    </citation>
    <scope>NUCLEOTIDE SEQUENCE</scope>
    <source>
        <strain evidence="2">DSM 15053</strain>
    </source>
</reference>
<dbReference type="PANTHER" id="PTHR24023">
    <property type="entry name" value="COLLAGEN ALPHA"/>
    <property type="match status" value="1"/>
</dbReference>